<name>A0A4P7NUQ8_PYROR</name>
<dbReference type="InterPro" id="IPR050546">
    <property type="entry name" value="Glycosyl_Hydrlase_16"/>
</dbReference>
<organism evidence="1 2">
    <name type="scientific">Pyricularia oryzae</name>
    <name type="common">Rice blast fungus</name>
    <name type="synonym">Magnaporthe oryzae</name>
    <dbReference type="NCBI Taxonomy" id="318829"/>
    <lineage>
        <taxon>Eukaryota</taxon>
        <taxon>Fungi</taxon>
        <taxon>Dikarya</taxon>
        <taxon>Ascomycota</taxon>
        <taxon>Pezizomycotina</taxon>
        <taxon>Sordariomycetes</taxon>
        <taxon>Sordariomycetidae</taxon>
        <taxon>Magnaporthales</taxon>
        <taxon>Pyriculariaceae</taxon>
        <taxon>Pyricularia</taxon>
    </lineage>
</organism>
<evidence type="ECO:0000313" key="1">
    <source>
        <dbReference type="EMBL" id="QBZ66221.1"/>
    </source>
</evidence>
<dbReference type="InterPro" id="IPR013320">
    <property type="entry name" value="ConA-like_dom_sf"/>
</dbReference>
<evidence type="ECO:0000313" key="2">
    <source>
        <dbReference type="Proteomes" id="UP000294847"/>
    </source>
</evidence>
<dbReference type="PANTHER" id="PTHR10963">
    <property type="entry name" value="GLYCOSYL HYDROLASE-RELATED"/>
    <property type="match status" value="1"/>
</dbReference>
<proteinExistence type="predicted"/>
<dbReference type="Proteomes" id="UP000294847">
    <property type="component" value="Chromosome 7"/>
</dbReference>
<protein>
    <submittedName>
        <fullName evidence="1">Uncharacterized protein</fullName>
    </submittedName>
</protein>
<dbReference type="AlphaFoldDB" id="A0A4P7NUQ8"/>
<dbReference type="EMBL" id="CP034210">
    <property type="protein sequence ID" value="QBZ66221.1"/>
    <property type="molecule type" value="Genomic_DNA"/>
</dbReference>
<gene>
    <name evidence="1" type="ORF">PoMZ_13194</name>
</gene>
<dbReference type="SUPFAM" id="SSF49899">
    <property type="entry name" value="Concanavalin A-like lectins/glucanases"/>
    <property type="match status" value="1"/>
</dbReference>
<reference evidence="1 2" key="1">
    <citation type="journal article" date="2019" name="Mol. Biol. Evol.">
        <title>Blast fungal genomes show frequent chromosomal changes, gene gains and losses, and effector gene turnover.</title>
        <authorList>
            <person name="Gomez Luciano L.B."/>
            <person name="Jason Tsai I."/>
            <person name="Chuma I."/>
            <person name="Tosa Y."/>
            <person name="Chen Y.H."/>
            <person name="Li J.Y."/>
            <person name="Li M.Y."/>
            <person name="Jade Lu M.Y."/>
            <person name="Nakayashiki H."/>
            <person name="Li W.H."/>
        </authorList>
    </citation>
    <scope>NUCLEOTIDE SEQUENCE [LARGE SCALE GENOMIC DNA]</scope>
    <source>
        <strain evidence="1">MZ5-1-6</strain>
    </source>
</reference>
<dbReference type="GO" id="GO:0009251">
    <property type="term" value="P:glucan catabolic process"/>
    <property type="evidence" value="ECO:0007669"/>
    <property type="project" value="TreeGrafter"/>
</dbReference>
<dbReference type="CDD" id="cd02181">
    <property type="entry name" value="GH16_fungal_Lam16A_glucanase"/>
    <property type="match status" value="1"/>
</dbReference>
<sequence length="336" mass="36416">MSVISSLLFILATSAGVRAQLKLSRTYDKDNFFDQFFFRDRAYYLKLINANEPTNGFVEYVSKAEATSSGLAEVRGDQVYIGVDSKDRVSTNGGIGRKAVRLESKQTFDTGLLVADIQHMPDSACGTWPAFWTFNFEEDPYSEIDILEGNGTPTQNANTVSLHTCGSCSFPSLEGPDLRQDCDLHAGANCDGGNNPGGCGVDGAKGSYGTSMNDNEGGVYATLLDDSGVRIWFFPRSKIPEDLASGTPNPTVSAWGAPQANMESGKSCNVQKKFSNQTIVINTTFCGDIIDNWDQQTAGSPQCRSAPGGTCESYVGSNPEAYKEAYWLFNSIKLYQ</sequence>
<dbReference type="Gene3D" id="2.60.120.200">
    <property type="match status" value="1"/>
</dbReference>
<accession>A0A4P7NUQ8</accession>
<dbReference type="Pfam" id="PF26113">
    <property type="entry name" value="GH16_XgeA"/>
    <property type="match status" value="1"/>
</dbReference>
<dbReference type="PANTHER" id="PTHR10963:SF24">
    <property type="entry name" value="GLYCOSIDASE C21B10.07-RELATED"/>
    <property type="match status" value="1"/>
</dbReference>